<gene>
    <name evidence="13" type="ORF">GNF79_15710</name>
</gene>
<evidence type="ECO:0000256" key="4">
    <source>
        <dbReference type="ARBA" id="ARBA00022695"/>
    </source>
</evidence>
<keyword evidence="10" id="KW-0238">DNA-binding</keyword>
<keyword evidence="8" id="KW-0862">Zinc</keyword>
<dbReference type="InterPro" id="IPR037068">
    <property type="entry name" value="DNA_primase_core_N_sf"/>
</dbReference>
<dbReference type="InterPro" id="IPR013264">
    <property type="entry name" value="DNAG_N"/>
</dbReference>
<keyword evidence="9" id="KW-0460">Magnesium</keyword>
<protein>
    <submittedName>
        <fullName evidence="13">DNA primase</fullName>
    </submittedName>
</protein>
<accession>A0AAW9I7P1</accession>
<keyword evidence="6" id="KW-0479">Metal-binding</keyword>
<feature type="domain" description="Zinc finger CHC2-type" evidence="12">
    <location>
        <begin position="1"/>
        <end position="54"/>
    </location>
</feature>
<evidence type="ECO:0000256" key="6">
    <source>
        <dbReference type="ARBA" id="ARBA00022723"/>
    </source>
</evidence>
<evidence type="ECO:0000313" key="13">
    <source>
        <dbReference type="EMBL" id="MDZ5000487.1"/>
    </source>
</evidence>
<dbReference type="SUPFAM" id="SSF56731">
    <property type="entry name" value="DNA primase core"/>
    <property type="match status" value="1"/>
</dbReference>
<evidence type="ECO:0000256" key="10">
    <source>
        <dbReference type="ARBA" id="ARBA00023125"/>
    </source>
</evidence>
<dbReference type="Gene3D" id="3.90.580.10">
    <property type="entry name" value="Zinc finger, CHC2-type domain"/>
    <property type="match status" value="1"/>
</dbReference>
<dbReference type="AlphaFoldDB" id="A0AAW9I7P1"/>
<evidence type="ECO:0000256" key="1">
    <source>
        <dbReference type="ARBA" id="ARBA00022478"/>
    </source>
</evidence>
<dbReference type="GO" id="GO:0000428">
    <property type="term" value="C:DNA-directed RNA polymerase complex"/>
    <property type="evidence" value="ECO:0007669"/>
    <property type="project" value="UniProtKB-KW"/>
</dbReference>
<dbReference type="GO" id="GO:1990077">
    <property type="term" value="C:primosome complex"/>
    <property type="evidence" value="ECO:0007669"/>
    <property type="project" value="UniProtKB-KW"/>
</dbReference>
<dbReference type="Gene3D" id="3.90.980.10">
    <property type="entry name" value="DNA primase, catalytic core, N-terminal domain"/>
    <property type="match status" value="1"/>
</dbReference>
<dbReference type="InterPro" id="IPR036977">
    <property type="entry name" value="DNA_primase_Znf_CHC2"/>
</dbReference>
<keyword evidence="1" id="KW-0240">DNA-directed RNA polymerase</keyword>
<evidence type="ECO:0000256" key="2">
    <source>
        <dbReference type="ARBA" id="ARBA00022515"/>
    </source>
</evidence>
<dbReference type="PANTHER" id="PTHR30313">
    <property type="entry name" value="DNA PRIMASE"/>
    <property type="match status" value="1"/>
</dbReference>
<dbReference type="PANTHER" id="PTHR30313:SF2">
    <property type="entry name" value="DNA PRIMASE"/>
    <property type="match status" value="1"/>
</dbReference>
<dbReference type="GO" id="GO:0006269">
    <property type="term" value="P:DNA replication, synthesis of primer"/>
    <property type="evidence" value="ECO:0007669"/>
    <property type="project" value="UniProtKB-KW"/>
</dbReference>
<feature type="non-terminal residue" evidence="13">
    <location>
        <position position="1"/>
    </location>
</feature>
<evidence type="ECO:0000313" key="14">
    <source>
        <dbReference type="Proteomes" id="UP001291306"/>
    </source>
</evidence>
<evidence type="ECO:0000256" key="5">
    <source>
        <dbReference type="ARBA" id="ARBA00022705"/>
    </source>
</evidence>
<dbReference type="InterPro" id="IPR002694">
    <property type="entry name" value="Znf_CHC2"/>
</dbReference>
<dbReference type="FunFam" id="3.90.980.10:FF:000001">
    <property type="entry name" value="DNA primase"/>
    <property type="match status" value="1"/>
</dbReference>
<dbReference type="GO" id="GO:0003677">
    <property type="term" value="F:DNA binding"/>
    <property type="evidence" value="ECO:0007669"/>
    <property type="project" value="UniProtKB-KW"/>
</dbReference>
<proteinExistence type="predicted"/>
<dbReference type="SMART" id="SM00400">
    <property type="entry name" value="ZnF_CHCC"/>
    <property type="match status" value="1"/>
</dbReference>
<dbReference type="GO" id="GO:0005737">
    <property type="term" value="C:cytoplasm"/>
    <property type="evidence" value="ECO:0007669"/>
    <property type="project" value="TreeGrafter"/>
</dbReference>
<evidence type="ECO:0000256" key="8">
    <source>
        <dbReference type="ARBA" id="ARBA00022833"/>
    </source>
</evidence>
<sequence length="222" mass="25636">SGLCPFHNEKSPSFSVSQDKQIYKCFGCGESGNVITFIMKNRNMPFVDAVKYLADRANIPIENDRGRISPTAKKREILYKVNVEAARFFYSNLRSTKEAKEYFLNRGIKEETIKRFGLGFAKDSWNSLLFYLRKLGYKDDLLLEAGLVSTSEKTGNRYDRFRNRVIFPVFDYRGKVIGFGGRVLDDSKPKYLNSPETLVFQKGVNLYGLNFAIKNKMSERYF</sequence>
<organism evidence="13 14">
    <name type="scientific">Clostridium perfringens</name>
    <dbReference type="NCBI Taxonomy" id="1502"/>
    <lineage>
        <taxon>Bacteria</taxon>
        <taxon>Bacillati</taxon>
        <taxon>Bacillota</taxon>
        <taxon>Clostridia</taxon>
        <taxon>Eubacteriales</taxon>
        <taxon>Clostridiaceae</taxon>
        <taxon>Clostridium</taxon>
    </lineage>
</organism>
<evidence type="ECO:0000256" key="11">
    <source>
        <dbReference type="ARBA" id="ARBA00023163"/>
    </source>
</evidence>
<evidence type="ECO:0000256" key="7">
    <source>
        <dbReference type="ARBA" id="ARBA00022771"/>
    </source>
</evidence>
<keyword evidence="3" id="KW-0808">Transferase</keyword>
<evidence type="ECO:0000256" key="3">
    <source>
        <dbReference type="ARBA" id="ARBA00022679"/>
    </source>
</evidence>
<dbReference type="InterPro" id="IPR050219">
    <property type="entry name" value="DnaG_primase"/>
</dbReference>
<name>A0AAW9I7P1_CLOPF</name>
<keyword evidence="4" id="KW-0548">Nucleotidyltransferase</keyword>
<keyword evidence="7" id="KW-0863">Zinc-finger</keyword>
<dbReference type="GO" id="GO:0008270">
    <property type="term" value="F:zinc ion binding"/>
    <property type="evidence" value="ECO:0007669"/>
    <property type="project" value="UniProtKB-KW"/>
</dbReference>
<evidence type="ECO:0000259" key="12">
    <source>
        <dbReference type="SMART" id="SM00400"/>
    </source>
</evidence>
<dbReference type="Pfam" id="PF01807">
    <property type="entry name" value="Zn_ribbon_DnaG"/>
    <property type="match status" value="1"/>
</dbReference>
<evidence type="ECO:0000256" key="9">
    <source>
        <dbReference type="ARBA" id="ARBA00022842"/>
    </source>
</evidence>
<feature type="non-terminal residue" evidence="13">
    <location>
        <position position="222"/>
    </location>
</feature>
<dbReference type="RefSeq" id="WP_322458755.1">
    <property type="nucleotide sequence ID" value="NZ_WNVC01000365.1"/>
</dbReference>
<keyword evidence="11" id="KW-0804">Transcription</keyword>
<dbReference type="Proteomes" id="UP001291306">
    <property type="component" value="Unassembled WGS sequence"/>
</dbReference>
<keyword evidence="2" id="KW-0639">Primosome</keyword>
<reference evidence="13" key="1">
    <citation type="submission" date="2019-11" db="EMBL/GenBank/DDBJ databases">
        <title>Characterization of Clostridium perfringens isolates from swine manure treated agricultural soils.</title>
        <authorList>
            <person name="Wushke S.T."/>
        </authorList>
    </citation>
    <scope>NUCLEOTIDE SEQUENCE</scope>
    <source>
        <strain evidence="13">X26</strain>
    </source>
</reference>
<dbReference type="Pfam" id="PF08275">
    <property type="entry name" value="DNAG_N"/>
    <property type="match status" value="1"/>
</dbReference>
<comment type="caution">
    <text evidence="13">The sequence shown here is derived from an EMBL/GenBank/DDBJ whole genome shotgun (WGS) entry which is preliminary data.</text>
</comment>
<dbReference type="SUPFAM" id="SSF57783">
    <property type="entry name" value="Zinc beta-ribbon"/>
    <property type="match status" value="1"/>
</dbReference>
<dbReference type="EMBL" id="WNVC01000365">
    <property type="protein sequence ID" value="MDZ5000487.1"/>
    <property type="molecule type" value="Genomic_DNA"/>
</dbReference>
<dbReference type="GO" id="GO:0003899">
    <property type="term" value="F:DNA-directed RNA polymerase activity"/>
    <property type="evidence" value="ECO:0007669"/>
    <property type="project" value="InterPro"/>
</dbReference>
<keyword evidence="5" id="KW-0235">DNA replication</keyword>